<evidence type="ECO:0000256" key="3">
    <source>
        <dbReference type="ARBA" id="ARBA00022692"/>
    </source>
</evidence>
<accession>A0AAN7U1X0</accession>
<dbReference type="PRINTS" id="PR00247">
    <property type="entry name" value="GPCRCAMP"/>
</dbReference>
<reference evidence="12 13" key="1">
    <citation type="submission" date="2023-11" db="EMBL/GenBank/DDBJ databases">
        <title>Dfirmibasis_genome.</title>
        <authorList>
            <person name="Edelbroek B."/>
            <person name="Kjellin J."/>
            <person name="Jerlstrom-Hultqvist J."/>
            <person name="Soderbom F."/>
        </authorList>
    </citation>
    <scope>NUCLEOTIDE SEQUENCE [LARGE SCALE GENOMIC DNA]</scope>
    <source>
        <strain evidence="12 13">TNS-C-14</strain>
    </source>
</reference>
<feature type="transmembrane region" description="Helical" evidence="10">
    <location>
        <begin position="23"/>
        <end position="45"/>
    </location>
</feature>
<feature type="transmembrane region" description="Helical" evidence="10">
    <location>
        <begin position="244"/>
        <end position="262"/>
    </location>
</feature>
<dbReference type="PANTHER" id="PTHR23112:SF23">
    <property type="entry name" value="CYCLIC AMP RECEPTOR 1-RELATED"/>
    <property type="match status" value="1"/>
</dbReference>
<keyword evidence="8" id="KW-0807">Transducer</keyword>
<feature type="compositionally biased region" description="Polar residues" evidence="9">
    <location>
        <begin position="371"/>
        <end position="389"/>
    </location>
</feature>
<dbReference type="Pfam" id="PF05462">
    <property type="entry name" value="Dicty_CAR"/>
    <property type="match status" value="1"/>
</dbReference>
<keyword evidence="3 10" id="KW-0812">Transmembrane</keyword>
<keyword evidence="4 10" id="KW-1133">Transmembrane helix</keyword>
<evidence type="ECO:0000256" key="2">
    <source>
        <dbReference type="ARBA" id="ARBA00008360"/>
    </source>
</evidence>
<dbReference type="AlphaFoldDB" id="A0AAN7U1X0"/>
<evidence type="ECO:0000256" key="10">
    <source>
        <dbReference type="SAM" id="Phobius"/>
    </source>
</evidence>
<dbReference type="InterPro" id="IPR000848">
    <property type="entry name" value="GPCR_cAMP"/>
</dbReference>
<keyword evidence="6 10" id="KW-0472">Membrane</keyword>
<dbReference type="InterPro" id="IPR017981">
    <property type="entry name" value="GPCR_2-like_7TM"/>
</dbReference>
<evidence type="ECO:0000313" key="13">
    <source>
        <dbReference type="Proteomes" id="UP001344447"/>
    </source>
</evidence>
<evidence type="ECO:0000256" key="7">
    <source>
        <dbReference type="ARBA" id="ARBA00023170"/>
    </source>
</evidence>
<evidence type="ECO:0000259" key="11">
    <source>
        <dbReference type="PROSITE" id="PS50261"/>
    </source>
</evidence>
<comment type="subcellular location">
    <subcellularLocation>
        <location evidence="1">Membrane</location>
        <topology evidence="1">Multi-pass membrane protein</topology>
    </subcellularLocation>
</comment>
<dbReference type="CDD" id="cd14940">
    <property type="entry name" value="7tmE_cAMP_R_Slime_mold"/>
    <property type="match status" value="1"/>
</dbReference>
<dbReference type="InterPro" id="IPR022343">
    <property type="entry name" value="GCR1-cAMP_receptor"/>
</dbReference>
<comment type="caution">
    <text evidence="12">The sequence shown here is derived from an EMBL/GenBank/DDBJ whole genome shotgun (WGS) entry which is preliminary data.</text>
</comment>
<keyword evidence="13" id="KW-1185">Reference proteome</keyword>
<dbReference type="PROSITE" id="PS50261">
    <property type="entry name" value="G_PROTEIN_RECEP_F2_4"/>
    <property type="match status" value="1"/>
</dbReference>
<gene>
    <name evidence="12" type="ORF">RB653_004868</name>
</gene>
<feature type="transmembrane region" description="Helical" evidence="10">
    <location>
        <begin position="173"/>
        <end position="197"/>
    </location>
</feature>
<comment type="similarity">
    <text evidence="2">Belongs to the G-protein coupled receptor 5 family.</text>
</comment>
<feature type="domain" description="G-protein coupled receptors family 2 profile 2" evidence="11">
    <location>
        <begin position="19"/>
        <end position="271"/>
    </location>
</feature>
<evidence type="ECO:0000256" key="8">
    <source>
        <dbReference type="ARBA" id="ARBA00023224"/>
    </source>
</evidence>
<evidence type="ECO:0000256" key="5">
    <source>
        <dbReference type="ARBA" id="ARBA00023040"/>
    </source>
</evidence>
<feature type="transmembrane region" description="Helical" evidence="10">
    <location>
        <begin position="131"/>
        <end position="153"/>
    </location>
</feature>
<evidence type="ECO:0000256" key="6">
    <source>
        <dbReference type="ARBA" id="ARBA00023136"/>
    </source>
</evidence>
<dbReference type="FunFam" id="1.20.1070.10:FF:000404">
    <property type="entry name" value="Cyclic AMP receptor-like protein A"/>
    <property type="match status" value="1"/>
</dbReference>
<evidence type="ECO:0000256" key="1">
    <source>
        <dbReference type="ARBA" id="ARBA00004141"/>
    </source>
</evidence>
<dbReference type="GO" id="GO:0030552">
    <property type="term" value="F:cAMP binding"/>
    <property type="evidence" value="ECO:0007669"/>
    <property type="project" value="InterPro"/>
</dbReference>
<name>A0AAN7U1X0_9MYCE</name>
<organism evidence="12 13">
    <name type="scientific">Dictyostelium firmibasis</name>
    <dbReference type="NCBI Taxonomy" id="79012"/>
    <lineage>
        <taxon>Eukaryota</taxon>
        <taxon>Amoebozoa</taxon>
        <taxon>Evosea</taxon>
        <taxon>Eumycetozoa</taxon>
        <taxon>Dictyostelia</taxon>
        <taxon>Dictyosteliales</taxon>
        <taxon>Dictyosteliaceae</taxon>
        <taxon>Dictyostelium</taxon>
    </lineage>
</organism>
<dbReference type="SUPFAM" id="SSF81321">
    <property type="entry name" value="Family A G protein-coupled receptor-like"/>
    <property type="match status" value="1"/>
</dbReference>
<sequence length="461" mass="52747">MDSLNTTSTASTGMTKQENDASYAVLLIADFTSIIGCTLVLLGFWRLKLLRNHITKIITFFCSTSLAKDLISTLLTLIEKKQSNGTFQCYLYATVITYGSLACWLWTLCLSFSIYNLIVKREPEPEKFEKYYHIFCWVVPFIMTVIMLSKNVVEVTGNWCWIGNTYVGYRFGLFYGPFLAIWFLAAVLVGLTSRYTYKVIRSSVSDNKDRHMTYQFKLINYIIVFLLCWVFAVVNRIVNGMNMFPAWVSILHTYLSVSHGFYASVTFIYNNPLMWRYLASIILVPFTKFGYFVETQQRLEKNKNNNNHSPVALSNNAQNNHHNNINNINNNNCYTNDNSNYNNSGDFVNGNNVSDSSNYYTTSMIESFSVQNENSKTNGPESFKQNGANLQDDKDISSKKDIESIVDTNSIPMDNLTTRIEIPLQHPPLTPQQSLQEINLNDDDDKDTNTHSNNKKKDSNV</sequence>
<feature type="transmembrane region" description="Helical" evidence="10">
    <location>
        <begin position="218"/>
        <end position="238"/>
    </location>
</feature>
<dbReference type="GO" id="GO:0007166">
    <property type="term" value="P:cell surface receptor signaling pathway"/>
    <property type="evidence" value="ECO:0007669"/>
    <property type="project" value="InterPro"/>
</dbReference>
<feature type="transmembrane region" description="Helical" evidence="10">
    <location>
        <begin position="274"/>
        <end position="293"/>
    </location>
</feature>
<dbReference type="PRINTS" id="PR02001">
    <property type="entry name" value="GCR1CAMPR"/>
</dbReference>
<dbReference type="GO" id="GO:0005886">
    <property type="term" value="C:plasma membrane"/>
    <property type="evidence" value="ECO:0007669"/>
    <property type="project" value="TreeGrafter"/>
</dbReference>
<dbReference type="Gene3D" id="1.20.1070.10">
    <property type="entry name" value="Rhodopsin 7-helix transmembrane proteins"/>
    <property type="match status" value="1"/>
</dbReference>
<evidence type="ECO:0000313" key="12">
    <source>
        <dbReference type="EMBL" id="KAK5583277.1"/>
    </source>
</evidence>
<dbReference type="EMBL" id="JAVFKY010000001">
    <property type="protein sequence ID" value="KAK5583277.1"/>
    <property type="molecule type" value="Genomic_DNA"/>
</dbReference>
<dbReference type="PANTHER" id="PTHR23112">
    <property type="entry name" value="G PROTEIN-COUPLED RECEPTOR 157-RELATED"/>
    <property type="match status" value="1"/>
</dbReference>
<evidence type="ECO:0000256" key="4">
    <source>
        <dbReference type="ARBA" id="ARBA00022989"/>
    </source>
</evidence>
<dbReference type="GO" id="GO:0004930">
    <property type="term" value="F:G protein-coupled receptor activity"/>
    <property type="evidence" value="ECO:0007669"/>
    <property type="project" value="UniProtKB-KW"/>
</dbReference>
<feature type="region of interest" description="Disordered" evidence="9">
    <location>
        <begin position="371"/>
        <end position="400"/>
    </location>
</feature>
<keyword evidence="5" id="KW-0297">G-protein coupled receptor</keyword>
<feature type="region of interest" description="Disordered" evidence="9">
    <location>
        <begin position="426"/>
        <end position="461"/>
    </location>
</feature>
<dbReference type="Proteomes" id="UP001344447">
    <property type="component" value="Unassembled WGS sequence"/>
</dbReference>
<feature type="transmembrane region" description="Helical" evidence="10">
    <location>
        <begin position="90"/>
        <end position="119"/>
    </location>
</feature>
<proteinExistence type="inferred from homology"/>
<dbReference type="GO" id="GO:0007189">
    <property type="term" value="P:adenylate cyclase-activating G protein-coupled receptor signaling pathway"/>
    <property type="evidence" value="ECO:0007669"/>
    <property type="project" value="TreeGrafter"/>
</dbReference>
<protein>
    <recommendedName>
        <fullName evidence="11">G-protein coupled receptors family 2 profile 2 domain-containing protein</fullName>
    </recommendedName>
</protein>
<keyword evidence="7" id="KW-0675">Receptor</keyword>
<feature type="compositionally biased region" description="Basic and acidic residues" evidence="9">
    <location>
        <begin position="391"/>
        <end position="400"/>
    </location>
</feature>
<evidence type="ECO:0000256" key="9">
    <source>
        <dbReference type="SAM" id="MobiDB-lite"/>
    </source>
</evidence>